<keyword evidence="2" id="KW-1185">Reference proteome</keyword>
<sequence length="131" mass="15752">MMFILDLYRWCESYDWFTRQHIAKFIYQHRECERLAKQAGFTPRMFASMLSKEFCARMMGAGYLDGVEGRFWCIDGSARRPFGFEFYTFEGMQNEWIRDMARIGEMSDDELFGAKSNRQDIEILRRKFNIT</sequence>
<organism evidence="1 2">
    <name type="scientific">Escherichia phage Jahat_MG145</name>
    <dbReference type="NCBI Taxonomy" id="2562601"/>
    <lineage>
        <taxon>Viruses</taxon>
        <taxon>Duplodnaviria</taxon>
        <taxon>Heunggongvirae</taxon>
        <taxon>Uroviricota</taxon>
        <taxon>Caudoviricetes</taxon>
        <taxon>Drexlerviridae</taxon>
        <taxon>Tempevirinae</taxon>
        <taxon>Jahatvirus</taxon>
        <taxon>Jahatvirus MG145</taxon>
    </lineage>
</organism>
<evidence type="ECO:0008006" key="3">
    <source>
        <dbReference type="Google" id="ProtNLM"/>
    </source>
</evidence>
<name>A0A4D6DYC8_9CAUD</name>
<accession>A0A4D6DYC8</accession>
<dbReference type="Proteomes" id="UP000297193">
    <property type="component" value="Segment"/>
</dbReference>
<evidence type="ECO:0000313" key="2">
    <source>
        <dbReference type="Proteomes" id="UP000297193"/>
    </source>
</evidence>
<proteinExistence type="predicted"/>
<reference evidence="2" key="1">
    <citation type="submission" date="2019-02" db="EMBL/GenBank/DDBJ databases">
        <authorList>
            <person name="Olsen N.S."/>
            <person name="Kot W."/>
            <person name="Hansen L.H."/>
        </authorList>
    </citation>
    <scope>NUCLEOTIDE SEQUENCE [LARGE SCALE GENOMIC DNA]</scope>
</reference>
<protein>
    <recommendedName>
        <fullName evidence="3">YdbL</fullName>
    </recommendedName>
</protein>
<evidence type="ECO:0000313" key="1">
    <source>
        <dbReference type="EMBL" id="QBZ71335.1"/>
    </source>
</evidence>
<dbReference type="EMBL" id="MK552105">
    <property type="protein sequence ID" value="QBZ71335.1"/>
    <property type="molecule type" value="Genomic_DNA"/>
</dbReference>